<evidence type="ECO:0000313" key="2">
    <source>
        <dbReference type="Proteomes" id="UP000821837"/>
    </source>
</evidence>
<gene>
    <name evidence="1" type="ORF">HPB52_003357</name>
</gene>
<keyword evidence="2" id="KW-1185">Reference proteome</keyword>
<organism evidence="1 2">
    <name type="scientific">Rhipicephalus sanguineus</name>
    <name type="common">Brown dog tick</name>
    <name type="synonym">Ixodes sanguineus</name>
    <dbReference type="NCBI Taxonomy" id="34632"/>
    <lineage>
        <taxon>Eukaryota</taxon>
        <taxon>Metazoa</taxon>
        <taxon>Ecdysozoa</taxon>
        <taxon>Arthropoda</taxon>
        <taxon>Chelicerata</taxon>
        <taxon>Arachnida</taxon>
        <taxon>Acari</taxon>
        <taxon>Parasitiformes</taxon>
        <taxon>Ixodida</taxon>
        <taxon>Ixodoidea</taxon>
        <taxon>Ixodidae</taxon>
        <taxon>Rhipicephalinae</taxon>
        <taxon>Rhipicephalus</taxon>
        <taxon>Rhipicephalus</taxon>
    </lineage>
</organism>
<reference evidence="1" key="2">
    <citation type="submission" date="2021-09" db="EMBL/GenBank/DDBJ databases">
        <authorList>
            <person name="Jia N."/>
            <person name="Wang J."/>
            <person name="Shi W."/>
            <person name="Du L."/>
            <person name="Sun Y."/>
            <person name="Zhan W."/>
            <person name="Jiang J."/>
            <person name="Wang Q."/>
            <person name="Zhang B."/>
            <person name="Ji P."/>
            <person name="Sakyi L.B."/>
            <person name="Cui X."/>
            <person name="Yuan T."/>
            <person name="Jiang B."/>
            <person name="Yang W."/>
            <person name="Lam T.T.-Y."/>
            <person name="Chang Q."/>
            <person name="Ding S."/>
            <person name="Wang X."/>
            <person name="Zhu J."/>
            <person name="Ruan X."/>
            <person name="Zhao L."/>
            <person name="Wei J."/>
            <person name="Que T."/>
            <person name="Du C."/>
            <person name="Cheng J."/>
            <person name="Dai P."/>
            <person name="Han X."/>
            <person name="Huang E."/>
            <person name="Gao Y."/>
            <person name="Liu J."/>
            <person name="Shao H."/>
            <person name="Ye R."/>
            <person name="Li L."/>
            <person name="Wei W."/>
            <person name="Wang X."/>
            <person name="Wang C."/>
            <person name="Huo Q."/>
            <person name="Li W."/>
            <person name="Guo W."/>
            <person name="Chen H."/>
            <person name="Chen S."/>
            <person name="Zhou L."/>
            <person name="Zhou L."/>
            <person name="Ni X."/>
            <person name="Tian J."/>
            <person name="Zhou Y."/>
            <person name="Sheng Y."/>
            <person name="Liu T."/>
            <person name="Pan Y."/>
            <person name="Xia L."/>
            <person name="Li J."/>
            <person name="Zhao F."/>
            <person name="Cao W."/>
        </authorList>
    </citation>
    <scope>NUCLEOTIDE SEQUENCE</scope>
    <source>
        <strain evidence="1">Rsan-2018</strain>
        <tissue evidence="1">Larvae</tissue>
    </source>
</reference>
<protein>
    <recommendedName>
        <fullName evidence="3">HTH psq-type domain-containing protein</fullName>
    </recommendedName>
</protein>
<evidence type="ECO:0008006" key="3">
    <source>
        <dbReference type="Google" id="ProtNLM"/>
    </source>
</evidence>
<reference evidence="1" key="1">
    <citation type="journal article" date="2020" name="Cell">
        <title>Large-Scale Comparative Analyses of Tick Genomes Elucidate Their Genetic Diversity and Vector Capacities.</title>
        <authorList>
            <consortium name="Tick Genome and Microbiome Consortium (TIGMIC)"/>
            <person name="Jia N."/>
            <person name="Wang J."/>
            <person name="Shi W."/>
            <person name="Du L."/>
            <person name="Sun Y."/>
            <person name="Zhan W."/>
            <person name="Jiang J.F."/>
            <person name="Wang Q."/>
            <person name="Zhang B."/>
            <person name="Ji P."/>
            <person name="Bell-Sakyi L."/>
            <person name="Cui X.M."/>
            <person name="Yuan T.T."/>
            <person name="Jiang B.G."/>
            <person name="Yang W.F."/>
            <person name="Lam T.T."/>
            <person name="Chang Q.C."/>
            <person name="Ding S.J."/>
            <person name="Wang X.J."/>
            <person name="Zhu J.G."/>
            <person name="Ruan X.D."/>
            <person name="Zhao L."/>
            <person name="Wei J.T."/>
            <person name="Ye R.Z."/>
            <person name="Que T.C."/>
            <person name="Du C.H."/>
            <person name="Zhou Y.H."/>
            <person name="Cheng J.X."/>
            <person name="Dai P.F."/>
            <person name="Guo W.B."/>
            <person name="Han X.H."/>
            <person name="Huang E.J."/>
            <person name="Li L.F."/>
            <person name="Wei W."/>
            <person name="Gao Y.C."/>
            <person name="Liu J.Z."/>
            <person name="Shao H.Z."/>
            <person name="Wang X."/>
            <person name="Wang C.C."/>
            <person name="Yang T.C."/>
            <person name="Huo Q.B."/>
            <person name="Li W."/>
            <person name="Chen H.Y."/>
            <person name="Chen S.E."/>
            <person name="Zhou L.G."/>
            <person name="Ni X.B."/>
            <person name="Tian J.H."/>
            <person name="Sheng Y."/>
            <person name="Liu T."/>
            <person name="Pan Y.S."/>
            <person name="Xia L.Y."/>
            <person name="Li J."/>
            <person name="Zhao F."/>
            <person name="Cao W.C."/>
        </authorList>
    </citation>
    <scope>NUCLEOTIDE SEQUENCE</scope>
    <source>
        <strain evidence="1">Rsan-2018</strain>
    </source>
</reference>
<name>A0A9D4SMV1_RHISA</name>
<comment type="caution">
    <text evidence="1">The sequence shown here is derived from an EMBL/GenBank/DDBJ whole genome shotgun (WGS) entry which is preliminary data.</text>
</comment>
<accession>A0A9D4SMV1</accession>
<proteinExistence type="predicted"/>
<dbReference type="EMBL" id="JABSTV010001255">
    <property type="protein sequence ID" value="KAH7935057.1"/>
    <property type="molecule type" value="Genomic_DNA"/>
</dbReference>
<evidence type="ECO:0000313" key="1">
    <source>
        <dbReference type="EMBL" id="KAH7935057.1"/>
    </source>
</evidence>
<sequence>MASVKKRKNLDFVTNSTVADDIGIPRNTISTLLKNKADIKAKALKQRTSGACRMRAPANGKVEKALYAWFRMKTISPTTPGGFTGLSNATTSSANDERIDDAFRELASLFPAAVSPEVSADNFVEADCNVQAVASHADEDIVAAVAGTQDAQADSLSVEEDRPEEAAATRAYSAAEMAAAFGLIRHCCGDMEGTGLSHLDSLDKIEANVFIFISKTKKQAKINDLFSRK</sequence>
<dbReference type="Proteomes" id="UP000821837">
    <property type="component" value="Unassembled WGS sequence"/>
</dbReference>
<dbReference type="AlphaFoldDB" id="A0A9D4SMV1"/>
<dbReference type="Gene3D" id="1.10.10.60">
    <property type="entry name" value="Homeodomain-like"/>
    <property type="match status" value="1"/>
</dbReference>